<evidence type="ECO:0000313" key="4">
    <source>
        <dbReference type="Proteomes" id="UP000184287"/>
    </source>
</evidence>
<accession>A0A1M4V0G5</accession>
<feature type="region of interest" description="Disordered" evidence="1">
    <location>
        <begin position="279"/>
        <end position="322"/>
    </location>
</feature>
<dbReference type="OrthoDB" id="650813at2"/>
<evidence type="ECO:0000313" key="3">
    <source>
        <dbReference type="EMBL" id="SHE62392.1"/>
    </source>
</evidence>
<evidence type="ECO:0000256" key="1">
    <source>
        <dbReference type="SAM" id="MobiDB-lite"/>
    </source>
</evidence>
<reference evidence="4" key="1">
    <citation type="submission" date="2016-11" db="EMBL/GenBank/DDBJ databases">
        <authorList>
            <person name="Varghese N."/>
            <person name="Submissions S."/>
        </authorList>
    </citation>
    <scope>NUCLEOTIDE SEQUENCE [LARGE SCALE GENOMIC DNA]</scope>
    <source>
        <strain evidence="4">DSM 16990</strain>
    </source>
</reference>
<gene>
    <name evidence="3" type="ORF">SAMN04488522_101735</name>
</gene>
<name>A0A1M4V0G5_9SPHI</name>
<dbReference type="AlphaFoldDB" id="A0A1M4V0G5"/>
<keyword evidence="2" id="KW-0732">Signal</keyword>
<feature type="signal peptide" evidence="2">
    <location>
        <begin position="1"/>
        <end position="21"/>
    </location>
</feature>
<proteinExistence type="predicted"/>
<dbReference type="RefSeq" id="WP_073227520.1">
    <property type="nucleotide sequence ID" value="NZ_FQUQ01000001.1"/>
</dbReference>
<feature type="compositionally biased region" description="Basic residues" evidence="1">
    <location>
        <begin position="310"/>
        <end position="322"/>
    </location>
</feature>
<organism evidence="3 4">
    <name type="scientific">Pedobacter caeni</name>
    <dbReference type="NCBI Taxonomy" id="288992"/>
    <lineage>
        <taxon>Bacteria</taxon>
        <taxon>Pseudomonadati</taxon>
        <taxon>Bacteroidota</taxon>
        <taxon>Sphingobacteriia</taxon>
        <taxon>Sphingobacteriales</taxon>
        <taxon>Sphingobacteriaceae</taxon>
        <taxon>Pedobacter</taxon>
    </lineage>
</organism>
<evidence type="ECO:0000256" key="2">
    <source>
        <dbReference type="SAM" id="SignalP"/>
    </source>
</evidence>
<protein>
    <submittedName>
        <fullName evidence="3">Uncharacterized protein</fullName>
    </submittedName>
</protein>
<keyword evidence="4" id="KW-1185">Reference proteome</keyword>
<dbReference type="EMBL" id="FQUQ01000001">
    <property type="protein sequence ID" value="SHE62392.1"/>
    <property type="molecule type" value="Genomic_DNA"/>
</dbReference>
<sequence>MKKISLLAGMLVLNMAIYAQTSIFPGRYNGSKPEIAQEIMILPDGRFLFSLSYGAMDKVMVGKWTEKDGKLSLKEEKAASEPFVIFGRHSNNATDKGKAFTFKGFAENTSVAVSFEDAFEANSFKLLHLRDQSTFSRSNELKVTDKPVHQFFLSKPVYGPSEEDNNVVYTFKPLPGWNDFVLYYSTEADSPPISLQAVLRNDSLFLSEGKGGEQYFAVKKELSKETDLRKFDRYFLDARIPDSLSLRDTDGNAHTYNLLKSKARFNSKLIIPEQEAHFQRDDDAGMDQEQGTVVVESPGVPPPKVPVVKPKPKTTPVKKKLQ</sequence>
<dbReference type="Proteomes" id="UP000184287">
    <property type="component" value="Unassembled WGS sequence"/>
</dbReference>
<feature type="chain" id="PRO_5012409163" evidence="2">
    <location>
        <begin position="22"/>
        <end position="322"/>
    </location>
</feature>